<keyword evidence="2" id="KW-1185">Reference proteome</keyword>
<comment type="caution">
    <text evidence="1">The sequence shown here is derived from an EMBL/GenBank/DDBJ whole genome shotgun (WGS) entry which is preliminary data.</text>
</comment>
<dbReference type="PATRIC" id="fig|556287.9.peg.994"/>
<gene>
    <name evidence="1" type="ORF">DJ66_0972</name>
</gene>
<dbReference type="EMBL" id="JMTK01000002">
    <property type="protein sequence ID" value="KJZ82228.1"/>
    <property type="molecule type" value="Genomic_DNA"/>
</dbReference>
<evidence type="ECO:0000313" key="2">
    <source>
        <dbReference type="Proteomes" id="UP000033731"/>
    </source>
</evidence>
<proteinExistence type="predicted"/>
<protein>
    <submittedName>
        <fullName evidence="1">Uncharacterized protein</fullName>
    </submittedName>
</protein>
<name>A0A0F4VL54_9HYPH</name>
<evidence type="ECO:0000313" key="1">
    <source>
        <dbReference type="EMBL" id="KJZ82228.1"/>
    </source>
</evidence>
<sequence length="42" mass="5226">MKYAHVIMSSDKQKNVEIFDDKIRKYLVYQLDEVYIYINYFT</sequence>
<dbReference type="Proteomes" id="UP000033731">
    <property type="component" value="Unassembled WGS sequence"/>
</dbReference>
<dbReference type="AlphaFoldDB" id="A0A0F4VL54"/>
<accession>A0A0F4VL54</accession>
<organism evidence="1 2">
    <name type="scientific">Candidatus Liberibacter solanacearum</name>
    <dbReference type="NCBI Taxonomy" id="556287"/>
    <lineage>
        <taxon>Bacteria</taxon>
        <taxon>Pseudomonadati</taxon>
        <taxon>Pseudomonadota</taxon>
        <taxon>Alphaproteobacteria</taxon>
        <taxon>Hyphomicrobiales</taxon>
        <taxon>Rhizobiaceae</taxon>
        <taxon>Liberibacter</taxon>
    </lineage>
</organism>
<reference evidence="1 2" key="1">
    <citation type="journal article" date="2015" name="Phytopathology">
        <title>Genomes of Candidatus Liberibacter solanacearum haplotype A from New Zealand and the USA suggest significant genome plasticity in the species.</title>
        <authorList>
            <person name="Thompson S.M."/>
            <person name="Johnson C.P."/>
            <person name="Lu A.Y."/>
            <person name="Frampton R.A."/>
            <person name="Sullivan K.L."/>
            <person name="Fiers M.W."/>
            <person name="Crowhurst R.N."/>
            <person name="Pitman A.R."/>
            <person name="Scott I."/>
            <person name="Gudmestad N.C."/>
            <person name="Smith G.R."/>
        </authorList>
    </citation>
    <scope>NUCLEOTIDE SEQUENCE [LARGE SCALE GENOMIC DNA]</scope>
    <source>
        <strain evidence="1 2">LsoNZ1</strain>
    </source>
</reference>